<gene>
    <name evidence="7" type="ORF">BBK36DRAFT_1155553</name>
</gene>
<keyword evidence="7" id="KW-0808">Transferase</keyword>
<feature type="binding site" evidence="6">
    <location>
        <position position="61"/>
    </location>
    <ligand>
        <name>substrate</name>
    </ligand>
</feature>
<dbReference type="InterPro" id="IPR002698">
    <property type="entry name" value="FTHF_cligase"/>
</dbReference>
<dbReference type="Proteomes" id="UP000241546">
    <property type="component" value="Unassembled WGS sequence"/>
</dbReference>
<sequence length="252" mass="28130">MTSPVAAAKQQLRRLLKQRLSQVSQESILAQSNTIFETLKSFKPYQDARRISIYLSMPAAEIQTDAIVRHALTSGKQVFVPYLHKSPLDEPGTPARIMDMVQLRDVHDYDGLQRDSWGIPSIDPATVHLRQRILGGPDAQKSDQATLDLILMPGVAFDTDERGCVRRLGHGKGFYDFFLNRYLATKPHDEAGGEHVLRFYGLALKEQLLDPMADEPVPMGQFDRKLHGLILGNGEIKLSPDAEAVEAEVNES</sequence>
<dbReference type="InterPro" id="IPR037171">
    <property type="entry name" value="NagB/RpiA_transferase-like"/>
</dbReference>
<accession>A0A2T4BN75</accession>
<evidence type="ECO:0000256" key="2">
    <source>
        <dbReference type="ARBA" id="ARBA00022741"/>
    </source>
</evidence>
<dbReference type="PANTHER" id="PTHR23407:SF1">
    <property type="entry name" value="5-FORMYLTETRAHYDROFOLATE CYCLO-LIGASE"/>
    <property type="match status" value="1"/>
</dbReference>
<proteinExistence type="inferred from homology"/>
<keyword evidence="8" id="KW-1185">Reference proteome</keyword>
<dbReference type="RefSeq" id="XP_024754087.1">
    <property type="nucleotide sequence ID" value="XM_024893841.1"/>
</dbReference>
<dbReference type="GO" id="GO:0005739">
    <property type="term" value="C:mitochondrion"/>
    <property type="evidence" value="ECO:0007669"/>
    <property type="project" value="TreeGrafter"/>
</dbReference>
<dbReference type="GO" id="GO:0016740">
    <property type="term" value="F:transferase activity"/>
    <property type="evidence" value="ECO:0007669"/>
    <property type="project" value="UniProtKB-KW"/>
</dbReference>
<evidence type="ECO:0000313" key="7">
    <source>
        <dbReference type="EMBL" id="PTB70767.1"/>
    </source>
</evidence>
<dbReference type="SUPFAM" id="SSF100950">
    <property type="entry name" value="NagB/RpiA/CoA transferase-like"/>
    <property type="match status" value="1"/>
</dbReference>
<dbReference type="GO" id="GO:0009396">
    <property type="term" value="P:folic acid-containing compound biosynthetic process"/>
    <property type="evidence" value="ECO:0007669"/>
    <property type="project" value="TreeGrafter"/>
</dbReference>
<organism evidence="7 8">
    <name type="scientific">Trichoderma citrinoviride</name>
    <dbReference type="NCBI Taxonomy" id="58853"/>
    <lineage>
        <taxon>Eukaryota</taxon>
        <taxon>Fungi</taxon>
        <taxon>Dikarya</taxon>
        <taxon>Ascomycota</taxon>
        <taxon>Pezizomycotina</taxon>
        <taxon>Sordariomycetes</taxon>
        <taxon>Hypocreomycetidae</taxon>
        <taxon>Hypocreales</taxon>
        <taxon>Hypocreaceae</taxon>
        <taxon>Trichoderma</taxon>
    </lineage>
</organism>
<dbReference type="PANTHER" id="PTHR23407">
    <property type="entry name" value="ATPASE INHIBITOR/5-FORMYLTETRAHYDROFOLATE CYCLO-LIGASE"/>
    <property type="match status" value="1"/>
</dbReference>
<feature type="binding site" evidence="6">
    <location>
        <begin position="9"/>
        <end position="13"/>
    </location>
    <ligand>
        <name>ATP</name>
        <dbReference type="ChEBI" id="CHEBI:30616"/>
    </ligand>
</feature>
<keyword evidence="3 6" id="KW-0067">ATP-binding</keyword>
<protein>
    <recommendedName>
        <fullName evidence="5">5-formyltetrahydrofolate cyclo-ligase</fullName>
        <ecNumber evidence="5">6.3.3.2</ecNumber>
    </recommendedName>
</protein>
<name>A0A2T4BN75_9HYPO</name>
<feature type="binding site" evidence="6">
    <location>
        <begin position="167"/>
        <end position="175"/>
    </location>
    <ligand>
        <name>ATP</name>
        <dbReference type="ChEBI" id="CHEBI:30616"/>
    </ligand>
</feature>
<dbReference type="InterPro" id="IPR024185">
    <property type="entry name" value="FTHF_cligase-like_sf"/>
</dbReference>
<dbReference type="Pfam" id="PF01812">
    <property type="entry name" value="5-FTHF_cyc-lig"/>
    <property type="match status" value="1"/>
</dbReference>
<dbReference type="GO" id="GO:0030272">
    <property type="term" value="F:5-formyltetrahydrofolate cyclo-ligase activity"/>
    <property type="evidence" value="ECO:0007669"/>
    <property type="project" value="UniProtKB-EC"/>
</dbReference>
<evidence type="ECO:0000256" key="1">
    <source>
        <dbReference type="ARBA" id="ARBA00010638"/>
    </source>
</evidence>
<dbReference type="EC" id="6.3.3.2" evidence="5"/>
<dbReference type="PIRSF" id="PIRSF006806">
    <property type="entry name" value="FTHF_cligase"/>
    <property type="match status" value="1"/>
</dbReference>
<dbReference type="OrthoDB" id="2015992at2759"/>
<reference evidence="8" key="1">
    <citation type="submission" date="2016-07" db="EMBL/GenBank/DDBJ databases">
        <title>Multiple horizontal gene transfer events from other fungi enriched the ability of initially mycotrophic Trichoderma (Ascomycota) to feed on dead plant biomass.</title>
        <authorList>
            <consortium name="DOE Joint Genome Institute"/>
            <person name="Atanasova L."/>
            <person name="Chenthamara K."/>
            <person name="Zhang J."/>
            <person name="Grujic M."/>
            <person name="Henrissat B."/>
            <person name="Kuo A."/>
            <person name="Aerts A."/>
            <person name="Salamov A."/>
            <person name="Lipzen A."/>
            <person name="Labutti K."/>
            <person name="Barry K."/>
            <person name="Miao Y."/>
            <person name="Rahimi M.J."/>
            <person name="Shen Q."/>
            <person name="Grigoriev I.V."/>
            <person name="Kubicek C.P."/>
            <person name="Druzhinina I.S."/>
        </authorList>
    </citation>
    <scope>NUCLEOTIDE SEQUENCE [LARGE SCALE GENOMIC DNA]</scope>
    <source>
        <strain evidence="8">TUCIM 6016</strain>
    </source>
</reference>
<evidence type="ECO:0000256" key="3">
    <source>
        <dbReference type="ARBA" id="ARBA00022840"/>
    </source>
</evidence>
<dbReference type="GeneID" id="36601959"/>
<comment type="catalytic activity">
    <reaction evidence="4">
        <text>(6S)-5-formyl-5,6,7,8-tetrahydrofolate + ATP = (6R)-5,10-methenyltetrahydrofolate + ADP + phosphate</text>
        <dbReference type="Rhea" id="RHEA:10488"/>
        <dbReference type="ChEBI" id="CHEBI:30616"/>
        <dbReference type="ChEBI" id="CHEBI:43474"/>
        <dbReference type="ChEBI" id="CHEBI:57455"/>
        <dbReference type="ChEBI" id="CHEBI:57457"/>
        <dbReference type="ChEBI" id="CHEBI:456216"/>
        <dbReference type="EC" id="6.3.3.2"/>
    </reaction>
</comment>
<dbReference type="GO" id="GO:0005524">
    <property type="term" value="F:ATP binding"/>
    <property type="evidence" value="ECO:0007669"/>
    <property type="project" value="UniProtKB-KW"/>
</dbReference>
<feature type="binding site" evidence="6">
    <location>
        <position position="55"/>
    </location>
    <ligand>
        <name>substrate</name>
    </ligand>
</feature>
<evidence type="ECO:0000256" key="5">
    <source>
        <dbReference type="ARBA" id="ARBA00038966"/>
    </source>
</evidence>
<evidence type="ECO:0000256" key="4">
    <source>
        <dbReference type="ARBA" id="ARBA00036539"/>
    </source>
</evidence>
<evidence type="ECO:0000256" key="6">
    <source>
        <dbReference type="PIRSR" id="PIRSR006806-1"/>
    </source>
</evidence>
<dbReference type="GO" id="GO:0035999">
    <property type="term" value="P:tetrahydrofolate interconversion"/>
    <property type="evidence" value="ECO:0007669"/>
    <property type="project" value="TreeGrafter"/>
</dbReference>
<dbReference type="AlphaFoldDB" id="A0A2T4BN75"/>
<evidence type="ECO:0000313" key="8">
    <source>
        <dbReference type="Proteomes" id="UP000241546"/>
    </source>
</evidence>
<dbReference type="Gene3D" id="3.40.50.10420">
    <property type="entry name" value="NagB/RpiA/CoA transferase-like"/>
    <property type="match status" value="1"/>
</dbReference>
<dbReference type="EMBL" id="KZ680207">
    <property type="protein sequence ID" value="PTB70767.1"/>
    <property type="molecule type" value="Genomic_DNA"/>
</dbReference>
<comment type="similarity">
    <text evidence="1">Belongs to the 5-formyltetrahydrofolate cyclo-ligase family.</text>
</comment>
<keyword evidence="2 6" id="KW-0547">Nucleotide-binding</keyword>